<dbReference type="eggNOG" id="COG2073">
    <property type="taxonomic scope" value="Bacteria"/>
</dbReference>
<evidence type="ECO:0000256" key="4">
    <source>
        <dbReference type="ARBA" id="ARBA00022679"/>
    </source>
</evidence>
<dbReference type="PANTHER" id="PTHR47036">
    <property type="entry name" value="COBALT-FACTOR III C(17)-METHYLTRANSFERASE-RELATED"/>
    <property type="match status" value="1"/>
</dbReference>
<dbReference type="Pfam" id="PF11760">
    <property type="entry name" value="CbiG_N"/>
    <property type="match status" value="1"/>
</dbReference>
<feature type="domain" description="Tetrapyrrole methylase" evidence="6">
    <location>
        <begin position="265"/>
        <end position="475"/>
    </location>
</feature>
<comment type="pathway">
    <text evidence="1">Cofactor biosynthesis; adenosylcobalamin biosynthesis.</text>
</comment>
<dbReference type="InterPro" id="IPR000878">
    <property type="entry name" value="4pyrrol_Mease"/>
</dbReference>
<dbReference type="STRING" id="1249627.D779_2608"/>
<evidence type="ECO:0000313" key="10">
    <source>
        <dbReference type="Proteomes" id="UP000019460"/>
    </source>
</evidence>
<evidence type="ECO:0000259" key="6">
    <source>
        <dbReference type="Pfam" id="PF00590"/>
    </source>
</evidence>
<dbReference type="InterPro" id="IPR014776">
    <property type="entry name" value="4pyrrole_Mease_sub2"/>
</dbReference>
<dbReference type="Gene3D" id="3.40.50.11220">
    <property type="match status" value="1"/>
</dbReference>
<dbReference type="InterPro" id="IPR051810">
    <property type="entry name" value="Precorrin_MeTrfase"/>
</dbReference>
<dbReference type="Gene3D" id="3.40.1010.10">
    <property type="entry name" value="Cobalt-precorrin-4 Transmethylase, Domain 1"/>
    <property type="match status" value="1"/>
</dbReference>
<dbReference type="eggNOG" id="COG1010">
    <property type="taxonomic scope" value="Bacteria"/>
</dbReference>
<dbReference type="AlphaFoldDB" id="W9VEJ9"/>
<evidence type="ECO:0000259" key="7">
    <source>
        <dbReference type="Pfam" id="PF11760"/>
    </source>
</evidence>
<organism evidence="9 10">
    <name type="scientific">Imhoffiella purpurea</name>
    <dbReference type="NCBI Taxonomy" id="1249627"/>
    <lineage>
        <taxon>Bacteria</taxon>
        <taxon>Pseudomonadati</taxon>
        <taxon>Pseudomonadota</taxon>
        <taxon>Gammaproteobacteria</taxon>
        <taxon>Chromatiales</taxon>
        <taxon>Chromatiaceae</taxon>
        <taxon>Imhoffiella</taxon>
    </lineage>
</organism>
<dbReference type="UniPathway" id="UPA00148"/>
<dbReference type="Pfam" id="PF00590">
    <property type="entry name" value="TP_methylase"/>
    <property type="match status" value="1"/>
</dbReference>
<dbReference type="GO" id="GO:0009236">
    <property type="term" value="P:cobalamin biosynthetic process"/>
    <property type="evidence" value="ECO:0007669"/>
    <property type="project" value="UniProtKB-UniPathway"/>
</dbReference>
<dbReference type="Gene3D" id="3.30.950.10">
    <property type="entry name" value="Methyltransferase, Cobalt-precorrin-4 Transmethylase, Domain 2"/>
    <property type="match status" value="1"/>
</dbReference>
<feature type="domain" description="Cobalamin synthesis G N-terminal" evidence="7">
    <location>
        <begin position="46"/>
        <end position="123"/>
    </location>
</feature>
<proteinExistence type="predicted"/>
<keyword evidence="4" id="KW-0808">Transferase</keyword>
<dbReference type="Pfam" id="PF11761">
    <property type="entry name" value="CbiG_mid"/>
    <property type="match status" value="1"/>
</dbReference>
<evidence type="ECO:0000256" key="3">
    <source>
        <dbReference type="ARBA" id="ARBA00022603"/>
    </source>
</evidence>
<dbReference type="InterPro" id="IPR021744">
    <property type="entry name" value="CbiG_N"/>
</dbReference>
<reference evidence="9 10" key="1">
    <citation type="submission" date="2012-11" db="EMBL/GenBank/DDBJ databases">
        <title>Genome assembly of Thiorhodococcus sp. AK35.</title>
        <authorList>
            <person name="Nupur N."/>
            <person name="Khatri I."/>
            <person name="Subramanian S."/>
            <person name="Pinnaka A."/>
        </authorList>
    </citation>
    <scope>NUCLEOTIDE SEQUENCE [LARGE SCALE GENOMIC DNA]</scope>
    <source>
        <strain evidence="9 10">AK35</strain>
    </source>
</reference>
<dbReference type="InterPro" id="IPR006363">
    <property type="entry name" value="Cbl_synth_CobJ/CibH_dom"/>
</dbReference>
<dbReference type="InterPro" id="IPR035996">
    <property type="entry name" value="4pyrrol_Methylase_sf"/>
</dbReference>
<dbReference type="InterPro" id="IPR014777">
    <property type="entry name" value="4pyrrole_Mease_sub1"/>
</dbReference>
<dbReference type="EMBL" id="AONC01000040">
    <property type="protein sequence ID" value="EXJ14467.1"/>
    <property type="molecule type" value="Genomic_DNA"/>
</dbReference>
<dbReference type="InterPro" id="IPR021745">
    <property type="entry name" value="CbiG_mid"/>
</dbReference>
<dbReference type="Proteomes" id="UP000019460">
    <property type="component" value="Unassembled WGS sequence"/>
</dbReference>
<keyword evidence="3 9" id="KW-0489">Methyltransferase</keyword>
<dbReference type="SUPFAM" id="SSF159672">
    <property type="entry name" value="CbiG N-terminal domain-like"/>
    <property type="match status" value="1"/>
</dbReference>
<dbReference type="NCBIfam" id="TIGR01466">
    <property type="entry name" value="cobJ_cbiH"/>
    <property type="match status" value="1"/>
</dbReference>
<feature type="domain" description="Cobalamin biosynthesis central region" evidence="8">
    <location>
        <begin position="129"/>
        <end position="168"/>
    </location>
</feature>
<name>W9VEJ9_9GAMM</name>
<evidence type="ECO:0000256" key="2">
    <source>
        <dbReference type="ARBA" id="ARBA00022573"/>
    </source>
</evidence>
<evidence type="ECO:0000313" key="9">
    <source>
        <dbReference type="EMBL" id="EXJ14467.1"/>
    </source>
</evidence>
<comment type="caution">
    <text evidence="9">The sequence shown here is derived from an EMBL/GenBank/DDBJ whole genome shotgun (WGS) entry which is preliminary data.</text>
</comment>
<dbReference type="PATRIC" id="fig|1249627.3.peg.2773"/>
<dbReference type="GO" id="GO:0032259">
    <property type="term" value="P:methylation"/>
    <property type="evidence" value="ECO:0007669"/>
    <property type="project" value="UniProtKB-KW"/>
</dbReference>
<dbReference type="GO" id="GO:0008168">
    <property type="term" value="F:methyltransferase activity"/>
    <property type="evidence" value="ECO:0007669"/>
    <property type="project" value="UniProtKB-KW"/>
</dbReference>
<evidence type="ECO:0000256" key="5">
    <source>
        <dbReference type="ARBA" id="ARBA00022691"/>
    </source>
</evidence>
<keyword evidence="5" id="KW-0949">S-adenosyl-L-methionine</keyword>
<keyword evidence="10" id="KW-1185">Reference proteome</keyword>
<dbReference type="PANTHER" id="PTHR47036:SF1">
    <property type="entry name" value="COBALT-FACTOR III C(17)-METHYLTRANSFERASE-RELATED"/>
    <property type="match status" value="1"/>
</dbReference>
<keyword evidence="2" id="KW-0169">Cobalamin biosynthesis</keyword>
<dbReference type="CDD" id="cd11646">
    <property type="entry name" value="Precorrin_3B_C17_MT"/>
    <property type="match status" value="1"/>
</dbReference>
<protein>
    <submittedName>
        <fullName evidence="9">Precorrin-3 C-17 methylase</fullName>
    </submittedName>
</protein>
<evidence type="ECO:0000256" key="1">
    <source>
        <dbReference type="ARBA" id="ARBA00004953"/>
    </source>
</evidence>
<sequence>MRLTEALPGAVLHGPAARLAEHGSRTTALPEHCIGFAGPVRELIPGLMQGAHALVAILSVGATVRLVAPYLRDKRTDPAVVAVDETGRFAVPIAGGHLGGANALARRIGCLLGAWPVVTTASDVLGTLAVDLLGKELGWQLDASHDDLLRASAAMVNGEPVALVQEAGRADWWQGHAGGRKGPLPPNLERLEAPSALDPKRHRALLWFASHHPRLPCVAGFAGPVVRYRPPPGNAGAIGEMADETAASSGLAPPGGSAGRSSAGKLFLVGLGPGAVEHMTVRAREAIAESDTLIGLTTYLRLISGLSAGKRIIPSGMTEELARVRQALEMARAGHRVALVSSGDSGVYGMAGAAFEVLSEAEWTAGADVSVEVVPGTTAMIACAALVGAPLGHDFCAISLSDLLTPWPLIARRLAAAAAADFVIALYNPRSHRRTAQIEETRRLLLALRRPDTPVALVRSAYRPEQRVLISTLGAFDACEIDMQTTVMIGNSRTRACGGFLVTPRGYGDKYDLEDGRARPGERGGRSLGGGLETWLVETRSSAESDAELARRFGLPVEYIAAVRATIGGYPT</sequence>
<dbReference type="InterPro" id="IPR038029">
    <property type="entry name" value="GbiG_N_sf"/>
</dbReference>
<gene>
    <name evidence="9" type="ORF">D779_2608</name>
</gene>
<accession>W9VEJ9</accession>
<evidence type="ECO:0000259" key="8">
    <source>
        <dbReference type="Pfam" id="PF11761"/>
    </source>
</evidence>
<dbReference type="SUPFAM" id="SSF53790">
    <property type="entry name" value="Tetrapyrrole methylase"/>
    <property type="match status" value="1"/>
</dbReference>